<dbReference type="GeneID" id="74942031"/>
<dbReference type="RefSeq" id="WP_260595018.1">
    <property type="nucleotide sequence ID" value="NZ_CP104003.1"/>
</dbReference>
<gene>
    <name evidence="1" type="ORF">N0B31_06375</name>
</gene>
<sequence>MYRGVVLDLDGTVYRGGSAIEGAPAAIERLRDRGLNVLFFSNNPTKTRVDYVERLAGMGVEATVEEVLSAGTVTTEYLREHHADDRTYLVGAPGLREQLRAADLPLTDDTDAAEVLVTSWTETFDYRQLTDAYRAGKDGATFLGTDPDRLVPASGDRMVPGSGAITNAVAGVLEREPDRVLGKPSAEAVAMAREALGVPLEECLVVGDRLNTDLALGEAAGMTKVLVRTGVATDVDVERSAVTPDHVLDSLAEVDRVLDVGGS</sequence>
<dbReference type="InterPro" id="IPR023214">
    <property type="entry name" value="HAD_sf"/>
</dbReference>
<dbReference type="Gene3D" id="3.40.50.1000">
    <property type="entry name" value="HAD superfamily/HAD-like"/>
    <property type="match status" value="2"/>
</dbReference>
<dbReference type="InterPro" id="IPR006357">
    <property type="entry name" value="HAD-SF_hydro_IIA"/>
</dbReference>
<dbReference type="Pfam" id="PF13242">
    <property type="entry name" value="Hydrolase_like"/>
    <property type="match status" value="1"/>
</dbReference>
<dbReference type="PANTHER" id="PTHR19288:SF46">
    <property type="entry name" value="HALOACID DEHALOGENASE-LIKE HYDROLASE DOMAIN-CONTAINING PROTEIN 2"/>
    <property type="match status" value="1"/>
</dbReference>
<dbReference type="Proteomes" id="UP001057580">
    <property type="component" value="Chromosome"/>
</dbReference>
<dbReference type="SUPFAM" id="SSF56784">
    <property type="entry name" value="HAD-like"/>
    <property type="match status" value="1"/>
</dbReference>
<protein>
    <submittedName>
        <fullName evidence="1">HAD-IIA family hydrolase</fullName>
    </submittedName>
</protein>
<dbReference type="EMBL" id="CP104003">
    <property type="protein sequence ID" value="UWM55906.1"/>
    <property type="molecule type" value="Genomic_DNA"/>
</dbReference>
<keyword evidence="1" id="KW-0378">Hydrolase</keyword>
<evidence type="ECO:0000313" key="2">
    <source>
        <dbReference type="Proteomes" id="UP001057580"/>
    </source>
</evidence>
<dbReference type="GO" id="GO:0016791">
    <property type="term" value="F:phosphatase activity"/>
    <property type="evidence" value="ECO:0007669"/>
    <property type="project" value="TreeGrafter"/>
</dbReference>
<accession>A0A9E7U9F9</accession>
<organism evidence="1 2">
    <name type="scientific">Salinirubellus salinus</name>
    <dbReference type="NCBI Taxonomy" id="1364945"/>
    <lineage>
        <taxon>Archaea</taxon>
        <taxon>Methanobacteriati</taxon>
        <taxon>Methanobacteriota</taxon>
        <taxon>Stenosarchaea group</taxon>
        <taxon>Halobacteria</taxon>
        <taxon>Halobacteriales</taxon>
        <taxon>Natronomonadaceae</taxon>
        <taxon>Salinirubellus</taxon>
    </lineage>
</organism>
<dbReference type="PANTHER" id="PTHR19288">
    <property type="entry name" value="4-NITROPHENYLPHOSPHATASE-RELATED"/>
    <property type="match status" value="1"/>
</dbReference>
<dbReference type="NCBIfam" id="TIGR01460">
    <property type="entry name" value="HAD-SF-IIA"/>
    <property type="match status" value="1"/>
</dbReference>
<dbReference type="InterPro" id="IPR036412">
    <property type="entry name" value="HAD-like_sf"/>
</dbReference>
<dbReference type="AlphaFoldDB" id="A0A9E7U9F9"/>
<name>A0A9E7U9F9_9EURY</name>
<dbReference type="KEGG" id="ssai:N0B31_06375"/>
<dbReference type="Pfam" id="PF13344">
    <property type="entry name" value="Hydrolase_6"/>
    <property type="match status" value="1"/>
</dbReference>
<evidence type="ECO:0000313" key="1">
    <source>
        <dbReference type="EMBL" id="UWM55906.1"/>
    </source>
</evidence>
<proteinExistence type="predicted"/>
<reference evidence="1" key="1">
    <citation type="submission" date="2022-09" db="EMBL/GenBank/DDBJ databases">
        <title>Diverse halophilic archaea isolated from saline environments.</title>
        <authorList>
            <person name="Cui H.-L."/>
        </authorList>
    </citation>
    <scope>NUCLEOTIDE SEQUENCE</scope>
    <source>
        <strain evidence="1">ZS-35-S2</strain>
    </source>
</reference>
<dbReference type="GO" id="GO:0005737">
    <property type="term" value="C:cytoplasm"/>
    <property type="evidence" value="ECO:0007669"/>
    <property type="project" value="TreeGrafter"/>
</dbReference>
<keyword evidence="2" id="KW-1185">Reference proteome</keyword>